<feature type="compositionally biased region" description="Polar residues" evidence="1">
    <location>
        <begin position="715"/>
        <end position="725"/>
    </location>
</feature>
<protein>
    <submittedName>
        <fullName evidence="2">Uncharacterized protein</fullName>
    </submittedName>
</protein>
<accession>A0A642V6R6</accession>
<dbReference type="PANTHER" id="PTHR21705">
    <property type="entry name" value="RAI16 PROTEIN-RELATED"/>
    <property type="match status" value="1"/>
</dbReference>
<gene>
    <name evidence="2" type="ORF">TRICI_002819</name>
</gene>
<dbReference type="OrthoDB" id="5350595at2759"/>
<dbReference type="VEuPathDB" id="FungiDB:TRICI_002819"/>
<feature type="region of interest" description="Disordered" evidence="1">
    <location>
        <begin position="683"/>
        <end position="759"/>
    </location>
</feature>
<dbReference type="Proteomes" id="UP000761534">
    <property type="component" value="Unassembled WGS sequence"/>
</dbReference>
<dbReference type="InterPro" id="IPR019384">
    <property type="entry name" value="FHIP"/>
</dbReference>
<sequence length="808" mass="90813">MEPLWNRITGSPGRKSGGGGVRSFDVADPKARFDLTKGACNRISGILEKDDLRKGVVGESLVREISDLIETFEEEQKYPTEKNICATYFLKQDLLKVIGEKLKEIPVTFFGPICSLFRVLFDSDQETTFRQPEMIVGSSMFLQSMTVYRLNRQAEEDFSQLMFVMASKMKSQANILVHWFEVLKLTGQDDSSGHKEFPLFHLLLDYVHHEGKVGEYARTGLLYLVDVISTSELLEEWILNSDLCTLMASGLGALYSQLNRGIKKLSSISMASEVSPPIVSIAANESTASLVSATSSASSEECKAHMDNFIAYLQFWQDMLTYCKSEKLSRRLIGHFDVLFLRQLLYPSIACSGDREGGYSGPLLMTFRSILETLEHNCLSQLIVCYFLGIDVADSIGDYSNLVGAQGTGGTDFLNNDNGSVVLTLKDIIFSCLESTYAKLRLVGLQLLSTLIRKYYPYIVGTVISVVPRDEDDAASPLDSLSMREMAILQTMKTDIETSDPNISSYASDMEIRMVNNPFLLPNQKEGLTPEERERVDRTADNLVVPLFRHEIRQDDKLMKKLYELLITFYSNTTEVNLALTGVFIELGVQGWSSLRSWLLTHNPTAVTNTLANHKDRRRSVAKDNMAILKHTKVLRILQDLCDQYQHYTVTIDKFDEGFNAFQCNLKVCEELGEAMTVHSLPQDQQQFNHPSLTPSVASNSEGEESEDDDSRSSIRTTLQRTVSRISGRRKSGRTPYSKPDDQSSPSQSKAQLIPPNPDTIKTIDITQPAVPTEIPLTRLYGNIQILREFIKEVEALLHIRSWLIDLA</sequence>
<evidence type="ECO:0000256" key="1">
    <source>
        <dbReference type="SAM" id="MobiDB-lite"/>
    </source>
</evidence>
<dbReference type="EMBL" id="SWFS01000192">
    <property type="protein sequence ID" value="KAA8914785.1"/>
    <property type="molecule type" value="Genomic_DNA"/>
</dbReference>
<proteinExistence type="predicted"/>
<comment type="caution">
    <text evidence="2">The sequence shown here is derived from an EMBL/GenBank/DDBJ whole genome shotgun (WGS) entry which is preliminary data.</text>
</comment>
<dbReference type="Pfam" id="PF10257">
    <property type="entry name" value="RAI16-like"/>
    <property type="match status" value="1"/>
</dbReference>
<feature type="region of interest" description="Disordered" evidence="1">
    <location>
        <begin position="1"/>
        <end position="21"/>
    </location>
</feature>
<keyword evidence="3" id="KW-1185">Reference proteome</keyword>
<evidence type="ECO:0000313" key="2">
    <source>
        <dbReference type="EMBL" id="KAA8914785.1"/>
    </source>
</evidence>
<name>A0A642V6R6_9ASCO</name>
<reference evidence="2" key="1">
    <citation type="journal article" date="2019" name="G3 (Bethesda)">
        <title>Genome Assemblies of Two Rare Opportunistic Yeast Pathogens: Diutina rugosa (syn. Candida rugosa) and Trichomonascus ciferrii (syn. Candida ciferrii).</title>
        <authorList>
            <person name="Mixao V."/>
            <person name="Saus E."/>
            <person name="Hansen A.P."/>
            <person name="Lass-Florl C."/>
            <person name="Gabaldon T."/>
        </authorList>
    </citation>
    <scope>NUCLEOTIDE SEQUENCE</scope>
    <source>
        <strain evidence="2">CBS 4856</strain>
    </source>
</reference>
<dbReference type="PANTHER" id="PTHR21705:SF11">
    <property type="entry name" value="FHIP FAMILY PROTEIN CG3558"/>
    <property type="match status" value="1"/>
</dbReference>
<dbReference type="AlphaFoldDB" id="A0A642V6R6"/>
<feature type="compositionally biased region" description="Polar residues" evidence="1">
    <location>
        <begin position="683"/>
        <end position="698"/>
    </location>
</feature>
<organism evidence="2 3">
    <name type="scientific">Trichomonascus ciferrii</name>
    <dbReference type="NCBI Taxonomy" id="44093"/>
    <lineage>
        <taxon>Eukaryota</taxon>
        <taxon>Fungi</taxon>
        <taxon>Dikarya</taxon>
        <taxon>Ascomycota</taxon>
        <taxon>Saccharomycotina</taxon>
        <taxon>Dipodascomycetes</taxon>
        <taxon>Dipodascales</taxon>
        <taxon>Trichomonascaceae</taxon>
        <taxon>Trichomonascus</taxon>
        <taxon>Trichomonascus ciferrii complex</taxon>
    </lineage>
</organism>
<evidence type="ECO:0000313" key="3">
    <source>
        <dbReference type="Proteomes" id="UP000761534"/>
    </source>
</evidence>